<feature type="domain" description="PAC" evidence="11">
    <location>
        <begin position="206"/>
        <end position="258"/>
    </location>
</feature>
<dbReference type="InterPro" id="IPR000014">
    <property type="entry name" value="PAS"/>
</dbReference>
<sequence length="505" mass="56000">MVQYSATTKYHEFLGAVTQHAAEGILAYSRSGKVILANNALGKIFGVDSLDIERQNLIDLIPDTEDKENILTRLFLRSTSQQEEAFEFTILQATGNLLPVDVMVGYTKLSDGEEVFIANWRDISERRKTEERLVRQAEIINQMHDAILVADPDFRVMECNKALEHILHIPKAKLLGKNLYDLVHTQFPGDMKPEDVWEIAVSKGRWHGIVGVTNSVGALVQMDCVLFPMRDSKDEISYFISVARDITERLETERRIQETQRIESLGRLAGGVAHDINNLLFPIFLNLEEAADDVEAGTDLEEAVTAIRASMDACMKIKQMIEQILHFSRDNTEREEVLDMAVVVQEAWKLTKMIIPSSLKTEVSIQGASGYMLGNAIQLSQILLNLVSNAVAAIAQGPGLISITLEQKRADDIAKPRYYAIRHEMYAVLSVTDTGCGIPKNIMGRILDPFFTTKGVGEGTGLGLTEVAGIVRDYDGAININSKVGQGTTISIYFPVSSALETKVI</sequence>
<evidence type="ECO:0000259" key="9">
    <source>
        <dbReference type="PROSITE" id="PS50109"/>
    </source>
</evidence>
<dbReference type="InterPro" id="IPR036097">
    <property type="entry name" value="HisK_dim/P_sf"/>
</dbReference>
<dbReference type="SUPFAM" id="SSF47384">
    <property type="entry name" value="Homodimeric domain of signal transducing histidine kinase"/>
    <property type="match status" value="1"/>
</dbReference>
<evidence type="ECO:0000256" key="8">
    <source>
        <dbReference type="ARBA" id="ARBA00023012"/>
    </source>
</evidence>
<evidence type="ECO:0000256" key="5">
    <source>
        <dbReference type="ARBA" id="ARBA00022741"/>
    </source>
</evidence>
<evidence type="ECO:0000256" key="3">
    <source>
        <dbReference type="ARBA" id="ARBA00022553"/>
    </source>
</evidence>
<evidence type="ECO:0000256" key="1">
    <source>
        <dbReference type="ARBA" id="ARBA00000085"/>
    </source>
</evidence>
<evidence type="ECO:0000256" key="6">
    <source>
        <dbReference type="ARBA" id="ARBA00022777"/>
    </source>
</evidence>
<dbReference type="Gene3D" id="1.10.287.130">
    <property type="match status" value="1"/>
</dbReference>
<dbReference type="InterPro" id="IPR035965">
    <property type="entry name" value="PAS-like_dom_sf"/>
</dbReference>
<evidence type="ECO:0000313" key="13">
    <source>
        <dbReference type="Proteomes" id="UP001595444"/>
    </source>
</evidence>
<dbReference type="SUPFAM" id="SSF55785">
    <property type="entry name" value="PYP-like sensor domain (PAS domain)"/>
    <property type="match status" value="2"/>
</dbReference>
<dbReference type="InterPro" id="IPR003594">
    <property type="entry name" value="HATPase_dom"/>
</dbReference>
<organism evidence="12 13">
    <name type="scientific">Kordiimonas pumila</name>
    <dbReference type="NCBI Taxonomy" id="2161677"/>
    <lineage>
        <taxon>Bacteria</taxon>
        <taxon>Pseudomonadati</taxon>
        <taxon>Pseudomonadota</taxon>
        <taxon>Alphaproteobacteria</taxon>
        <taxon>Kordiimonadales</taxon>
        <taxon>Kordiimonadaceae</taxon>
        <taxon>Kordiimonas</taxon>
    </lineage>
</organism>
<dbReference type="EMBL" id="JBHRSL010000010">
    <property type="protein sequence ID" value="MFC3052415.1"/>
    <property type="molecule type" value="Genomic_DNA"/>
</dbReference>
<name>A0ABV7D677_9PROT</name>
<keyword evidence="8" id="KW-0902">Two-component regulatory system</keyword>
<dbReference type="Gene3D" id="3.30.450.20">
    <property type="entry name" value="PAS domain"/>
    <property type="match status" value="2"/>
</dbReference>
<dbReference type="NCBIfam" id="TIGR00229">
    <property type="entry name" value="sensory_box"/>
    <property type="match status" value="2"/>
</dbReference>
<dbReference type="PROSITE" id="PS50109">
    <property type="entry name" value="HIS_KIN"/>
    <property type="match status" value="1"/>
</dbReference>
<gene>
    <name evidence="12" type="ORF">ACFOKA_10935</name>
</gene>
<dbReference type="PROSITE" id="PS50113">
    <property type="entry name" value="PAC"/>
    <property type="match status" value="2"/>
</dbReference>
<dbReference type="InterPro" id="IPR000700">
    <property type="entry name" value="PAS-assoc_C"/>
</dbReference>
<keyword evidence="3" id="KW-0597">Phosphoprotein</keyword>
<dbReference type="CDD" id="cd00130">
    <property type="entry name" value="PAS"/>
    <property type="match status" value="2"/>
</dbReference>
<evidence type="ECO:0000313" key="12">
    <source>
        <dbReference type="EMBL" id="MFC3052415.1"/>
    </source>
</evidence>
<evidence type="ECO:0000259" key="11">
    <source>
        <dbReference type="PROSITE" id="PS50113"/>
    </source>
</evidence>
<dbReference type="CDD" id="cd00082">
    <property type="entry name" value="HisKA"/>
    <property type="match status" value="1"/>
</dbReference>
<keyword evidence="5" id="KW-0547">Nucleotide-binding</keyword>
<dbReference type="SMART" id="SM00387">
    <property type="entry name" value="HATPase_c"/>
    <property type="match status" value="1"/>
</dbReference>
<dbReference type="SMART" id="SM00091">
    <property type="entry name" value="PAS"/>
    <property type="match status" value="2"/>
</dbReference>
<dbReference type="SUPFAM" id="SSF55874">
    <property type="entry name" value="ATPase domain of HSP90 chaperone/DNA topoisomerase II/histidine kinase"/>
    <property type="match status" value="1"/>
</dbReference>
<keyword evidence="4" id="KW-0808">Transferase</keyword>
<protein>
    <recommendedName>
        <fullName evidence="2">histidine kinase</fullName>
        <ecNumber evidence="2">2.7.13.3</ecNumber>
    </recommendedName>
</protein>
<feature type="domain" description="PAC" evidence="11">
    <location>
        <begin position="84"/>
        <end position="135"/>
    </location>
</feature>
<dbReference type="PROSITE" id="PS50112">
    <property type="entry name" value="PAS"/>
    <property type="match status" value="2"/>
</dbReference>
<reference evidence="13" key="1">
    <citation type="journal article" date="2019" name="Int. J. Syst. Evol. Microbiol.">
        <title>The Global Catalogue of Microorganisms (GCM) 10K type strain sequencing project: providing services to taxonomists for standard genome sequencing and annotation.</title>
        <authorList>
            <consortium name="The Broad Institute Genomics Platform"/>
            <consortium name="The Broad Institute Genome Sequencing Center for Infectious Disease"/>
            <person name="Wu L."/>
            <person name="Ma J."/>
        </authorList>
    </citation>
    <scope>NUCLEOTIDE SEQUENCE [LARGE SCALE GENOMIC DNA]</scope>
    <source>
        <strain evidence="13">KCTC 62164</strain>
    </source>
</reference>
<comment type="caution">
    <text evidence="12">The sequence shown here is derived from an EMBL/GenBank/DDBJ whole genome shotgun (WGS) entry which is preliminary data.</text>
</comment>
<dbReference type="PRINTS" id="PR00344">
    <property type="entry name" value="BCTRLSENSOR"/>
</dbReference>
<evidence type="ECO:0000256" key="4">
    <source>
        <dbReference type="ARBA" id="ARBA00022679"/>
    </source>
</evidence>
<dbReference type="Gene3D" id="3.30.565.10">
    <property type="entry name" value="Histidine kinase-like ATPase, C-terminal domain"/>
    <property type="match status" value="1"/>
</dbReference>
<accession>A0ABV7D677</accession>
<keyword evidence="7" id="KW-0067">ATP-binding</keyword>
<dbReference type="RefSeq" id="WP_194213920.1">
    <property type="nucleotide sequence ID" value="NZ_CP061205.1"/>
</dbReference>
<dbReference type="InterPro" id="IPR003661">
    <property type="entry name" value="HisK_dim/P_dom"/>
</dbReference>
<keyword evidence="13" id="KW-1185">Reference proteome</keyword>
<feature type="domain" description="PAS" evidence="10">
    <location>
        <begin position="10"/>
        <end position="83"/>
    </location>
</feature>
<feature type="domain" description="PAS" evidence="10">
    <location>
        <begin position="129"/>
        <end position="186"/>
    </location>
</feature>
<comment type="catalytic activity">
    <reaction evidence="1">
        <text>ATP + protein L-histidine = ADP + protein N-phospho-L-histidine.</text>
        <dbReference type="EC" id="2.7.13.3"/>
    </reaction>
</comment>
<dbReference type="Pfam" id="PF02518">
    <property type="entry name" value="HATPase_c"/>
    <property type="match status" value="1"/>
</dbReference>
<evidence type="ECO:0000256" key="7">
    <source>
        <dbReference type="ARBA" id="ARBA00022840"/>
    </source>
</evidence>
<dbReference type="SMART" id="SM00388">
    <property type="entry name" value="HisKA"/>
    <property type="match status" value="1"/>
</dbReference>
<dbReference type="PANTHER" id="PTHR43065:SF46">
    <property type="entry name" value="C4-DICARBOXYLATE TRANSPORT SENSOR PROTEIN DCTB"/>
    <property type="match status" value="1"/>
</dbReference>
<evidence type="ECO:0000259" key="10">
    <source>
        <dbReference type="PROSITE" id="PS50112"/>
    </source>
</evidence>
<dbReference type="InterPro" id="IPR013767">
    <property type="entry name" value="PAS_fold"/>
</dbReference>
<dbReference type="InterPro" id="IPR036890">
    <property type="entry name" value="HATPase_C_sf"/>
</dbReference>
<evidence type="ECO:0000256" key="2">
    <source>
        <dbReference type="ARBA" id="ARBA00012438"/>
    </source>
</evidence>
<dbReference type="Pfam" id="PF13426">
    <property type="entry name" value="PAS_9"/>
    <property type="match status" value="1"/>
</dbReference>
<dbReference type="InterPro" id="IPR004358">
    <property type="entry name" value="Sig_transdc_His_kin-like_C"/>
</dbReference>
<dbReference type="Pfam" id="PF00989">
    <property type="entry name" value="PAS"/>
    <property type="match status" value="1"/>
</dbReference>
<keyword evidence="6" id="KW-0418">Kinase</keyword>
<feature type="domain" description="Histidine kinase" evidence="9">
    <location>
        <begin position="271"/>
        <end position="498"/>
    </location>
</feature>
<dbReference type="InterPro" id="IPR005467">
    <property type="entry name" value="His_kinase_dom"/>
</dbReference>
<dbReference type="PANTHER" id="PTHR43065">
    <property type="entry name" value="SENSOR HISTIDINE KINASE"/>
    <property type="match status" value="1"/>
</dbReference>
<dbReference type="EC" id="2.7.13.3" evidence="2"/>
<proteinExistence type="predicted"/>
<dbReference type="Proteomes" id="UP001595444">
    <property type="component" value="Unassembled WGS sequence"/>
</dbReference>